<keyword evidence="1" id="KW-1133">Transmembrane helix</keyword>
<comment type="caution">
    <text evidence="2">The sequence shown here is derived from an EMBL/GenBank/DDBJ whole genome shotgun (WGS) entry which is preliminary data.</text>
</comment>
<reference evidence="2 3" key="1">
    <citation type="submission" date="2018-02" db="EMBL/GenBank/DDBJ databases">
        <title>Genome sequences of Apibacter spp., gut symbionts of Asian honey bees.</title>
        <authorList>
            <person name="Kwong W.K."/>
            <person name="Steele M.I."/>
            <person name="Moran N.A."/>
        </authorList>
    </citation>
    <scope>NUCLEOTIDE SEQUENCE [LARGE SCALE GENOMIC DNA]</scope>
    <source>
        <strain evidence="3">wkB301</strain>
    </source>
</reference>
<dbReference type="RefSeq" id="WP_105247414.1">
    <property type="nucleotide sequence ID" value="NZ_PSZM01000045.1"/>
</dbReference>
<organism evidence="2 3">
    <name type="scientific">Apibacter adventoris</name>
    <dbReference type="NCBI Taxonomy" id="1679466"/>
    <lineage>
        <taxon>Bacteria</taxon>
        <taxon>Pseudomonadati</taxon>
        <taxon>Bacteroidota</taxon>
        <taxon>Flavobacteriia</taxon>
        <taxon>Flavobacteriales</taxon>
        <taxon>Weeksellaceae</taxon>
        <taxon>Apibacter</taxon>
    </lineage>
</organism>
<feature type="transmembrane region" description="Helical" evidence="1">
    <location>
        <begin position="65"/>
        <end position="84"/>
    </location>
</feature>
<evidence type="ECO:0000313" key="3">
    <source>
        <dbReference type="Proteomes" id="UP000238042"/>
    </source>
</evidence>
<sequence length="199" mass="22444">MNSDLNPLESIQEIRTYIKKSSQFLSMSGWSGIWIGSCGLISGFMAIYLVKTTFIPPSQSSSYNVLLYLALITLFLAVIGGIYFSIRKVIRKGEKLITHVFKRMFINFSIPLFTGGMASIALINYNCTILVPSATLIFYGLSLFTVSRDTLDEVRIVGILEIMLGILSTFFITYSLIFWIIGFGVLHIIYGLILWKKYD</sequence>
<evidence type="ECO:0000313" key="2">
    <source>
        <dbReference type="EMBL" id="PQL90772.1"/>
    </source>
</evidence>
<evidence type="ECO:0000256" key="1">
    <source>
        <dbReference type="SAM" id="Phobius"/>
    </source>
</evidence>
<dbReference type="EMBL" id="PSZM01000045">
    <property type="protein sequence ID" value="PQL90772.1"/>
    <property type="molecule type" value="Genomic_DNA"/>
</dbReference>
<keyword evidence="1" id="KW-0472">Membrane</keyword>
<feature type="transmembrane region" description="Helical" evidence="1">
    <location>
        <begin position="177"/>
        <end position="195"/>
    </location>
</feature>
<accession>A0A2S8A880</accession>
<feature type="transmembrane region" description="Helical" evidence="1">
    <location>
        <begin position="24"/>
        <end position="50"/>
    </location>
</feature>
<proteinExistence type="predicted"/>
<protein>
    <submittedName>
        <fullName evidence="2">Uncharacterized protein</fullName>
    </submittedName>
</protein>
<gene>
    <name evidence="2" type="ORF">C4S77_09965</name>
</gene>
<feature type="transmembrane region" description="Helical" evidence="1">
    <location>
        <begin position="154"/>
        <end position="171"/>
    </location>
</feature>
<feature type="transmembrane region" description="Helical" evidence="1">
    <location>
        <begin position="105"/>
        <end position="123"/>
    </location>
</feature>
<dbReference type="AlphaFoldDB" id="A0A2S8A880"/>
<name>A0A2S8A880_9FLAO</name>
<keyword evidence="1" id="KW-0812">Transmembrane</keyword>
<feature type="transmembrane region" description="Helical" evidence="1">
    <location>
        <begin position="129"/>
        <end position="147"/>
    </location>
</feature>
<keyword evidence="3" id="KW-1185">Reference proteome</keyword>
<dbReference type="Proteomes" id="UP000238042">
    <property type="component" value="Unassembled WGS sequence"/>
</dbReference>
<dbReference type="OrthoDB" id="1120881at2"/>